<evidence type="ECO:0000256" key="1">
    <source>
        <dbReference type="RuleBase" id="RU003651"/>
    </source>
</evidence>
<dbReference type="AlphaFoldDB" id="A0A699HS32"/>
<keyword evidence="4" id="KW-0378">Hydrolase</keyword>
<keyword evidence="1" id="KW-0547">Nucleotide-binding</keyword>
<dbReference type="InterPro" id="IPR027417">
    <property type="entry name" value="P-loop_NTPase"/>
</dbReference>
<feature type="region of interest" description="Disordered" evidence="2">
    <location>
        <begin position="143"/>
        <end position="166"/>
    </location>
</feature>
<evidence type="ECO:0000313" key="4">
    <source>
        <dbReference type="EMBL" id="GEY64706.1"/>
    </source>
</evidence>
<dbReference type="PANTHER" id="PTHR23076:SF118">
    <property type="entry name" value="ATP-DEPENDENT ZINC METALLOPROTEASE FTSH 6, CHLOROPLASTIC"/>
    <property type="match status" value="1"/>
</dbReference>
<keyword evidence="4" id="KW-0645">Protease</keyword>
<reference evidence="4" key="1">
    <citation type="journal article" date="2019" name="Sci. Rep.">
        <title>Draft genome of Tanacetum cinerariifolium, the natural source of mosquito coil.</title>
        <authorList>
            <person name="Yamashiro T."/>
            <person name="Shiraishi A."/>
            <person name="Satake H."/>
            <person name="Nakayama K."/>
        </authorList>
    </citation>
    <scope>NUCLEOTIDE SEQUENCE</scope>
</reference>
<feature type="domain" description="ATPase AAA-type core" evidence="3">
    <location>
        <begin position="89"/>
        <end position="140"/>
    </location>
</feature>
<keyword evidence="1" id="KW-0067">ATP-binding</keyword>
<dbReference type="Pfam" id="PF00004">
    <property type="entry name" value="AAA"/>
    <property type="match status" value="2"/>
</dbReference>
<dbReference type="EMBL" id="BKCJ010196639">
    <property type="protein sequence ID" value="GEY64706.1"/>
    <property type="molecule type" value="Genomic_DNA"/>
</dbReference>
<dbReference type="InterPro" id="IPR003960">
    <property type="entry name" value="ATPase_AAA_CS"/>
</dbReference>
<dbReference type="GO" id="GO:0005524">
    <property type="term" value="F:ATP binding"/>
    <property type="evidence" value="ECO:0007669"/>
    <property type="project" value="UniProtKB-KW"/>
</dbReference>
<dbReference type="GO" id="GO:0008237">
    <property type="term" value="F:metallopeptidase activity"/>
    <property type="evidence" value="ECO:0007669"/>
    <property type="project" value="UniProtKB-KW"/>
</dbReference>
<comment type="caution">
    <text evidence="4">The sequence shown here is derived from an EMBL/GenBank/DDBJ whole genome shotgun (WGS) entry which is preliminary data.</text>
</comment>
<sequence>MKPNTCIAFDDVAGVDGAKQDSQEVVEFSPPEKLSTVGARIPKGVLLVGPLGTGKILLAKAIAGEAGVPFFSLSRSDFVEMQRGTVIGGGNDEREQTMNQLLTELDGFSGNSGVIVISATNSPEILDSALLRPGMFDRRDYKRAKNIPTSQNTVTKQHTSKTHSNA</sequence>
<dbReference type="GO" id="GO:0016887">
    <property type="term" value="F:ATP hydrolysis activity"/>
    <property type="evidence" value="ECO:0007669"/>
    <property type="project" value="InterPro"/>
</dbReference>
<gene>
    <name evidence="4" type="ORF">Tci_436680</name>
</gene>
<organism evidence="4">
    <name type="scientific">Tanacetum cinerariifolium</name>
    <name type="common">Dalmatian daisy</name>
    <name type="synonym">Chrysanthemum cinerariifolium</name>
    <dbReference type="NCBI Taxonomy" id="118510"/>
    <lineage>
        <taxon>Eukaryota</taxon>
        <taxon>Viridiplantae</taxon>
        <taxon>Streptophyta</taxon>
        <taxon>Embryophyta</taxon>
        <taxon>Tracheophyta</taxon>
        <taxon>Spermatophyta</taxon>
        <taxon>Magnoliopsida</taxon>
        <taxon>eudicotyledons</taxon>
        <taxon>Gunneridae</taxon>
        <taxon>Pentapetalae</taxon>
        <taxon>asterids</taxon>
        <taxon>campanulids</taxon>
        <taxon>Asterales</taxon>
        <taxon>Asteraceae</taxon>
        <taxon>Asteroideae</taxon>
        <taxon>Anthemideae</taxon>
        <taxon>Anthemidinae</taxon>
        <taxon>Tanacetum</taxon>
    </lineage>
</organism>
<dbReference type="GO" id="GO:0004176">
    <property type="term" value="F:ATP-dependent peptidase activity"/>
    <property type="evidence" value="ECO:0007669"/>
    <property type="project" value="TreeGrafter"/>
</dbReference>
<dbReference type="GO" id="GO:0009535">
    <property type="term" value="C:chloroplast thylakoid membrane"/>
    <property type="evidence" value="ECO:0007669"/>
    <property type="project" value="TreeGrafter"/>
</dbReference>
<dbReference type="PROSITE" id="PS00674">
    <property type="entry name" value="AAA"/>
    <property type="match status" value="1"/>
</dbReference>
<accession>A0A699HS32</accession>
<protein>
    <submittedName>
        <fullName evidence="4">ATP-dependent zinc metalloprotease FTSH 4, mitochondrial-like</fullName>
    </submittedName>
</protein>
<dbReference type="PANTHER" id="PTHR23076">
    <property type="entry name" value="METALLOPROTEASE M41 FTSH"/>
    <property type="match status" value="1"/>
</dbReference>
<comment type="similarity">
    <text evidence="1">Belongs to the AAA ATPase family.</text>
</comment>
<evidence type="ECO:0000259" key="3">
    <source>
        <dbReference type="Pfam" id="PF00004"/>
    </source>
</evidence>
<feature type="domain" description="ATPase AAA-type core" evidence="3">
    <location>
        <begin position="45"/>
        <end position="83"/>
    </location>
</feature>
<feature type="compositionally biased region" description="Polar residues" evidence="2">
    <location>
        <begin position="147"/>
        <end position="166"/>
    </location>
</feature>
<proteinExistence type="inferred from homology"/>
<dbReference type="GO" id="GO:0006508">
    <property type="term" value="P:proteolysis"/>
    <property type="evidence" value="ECO:0007669"/>
    <property type="project" value="UniProtKB-KW"/>
</dbReference>
<dbReference type="SUPFAM" id="SSF52540">
    <property type="entry name" value="P-loop containing nucleoside triphosphate hydrolases"/>
    <property type="match status" value="1"/>
</dbReference>
<dbReference type="InterPro" id="IPR003959">
    <property type="entry name" value="ATPase_AAA_core"/>
</dbReference>
<evidence type="ECO:0000256" key="2">
    <source>
        <dbReference type="SAM" id="MobiDB-lite"/>
    </source>
</evidence>
<keyword evidence="4" id="KW-0482">Metalloprotease</keyword>
<name>A0A699HS32_TANCI</name>
<dbReference type="Gene3D" id="3.40.50.300">
    <property type="entry name" value="P-loop containing nucleotide triphosphate hydrolases"/>
    <property type="match status" value="2"/>
</dbReference>